<gene>
    <name evidence="2" type="ORF">QE152_g37291</name>
</gene>
<organism evidence="2 3">
    <name type="scientific">Popillia japonica</name>
    <name type="common">Japanese beetle</name>
    <dbReference type="NCBI Taxonomy" id="7064"/>
    <lineage>
        <taxon>Eukaryota</taxon>
        <taxon>Metazoa</taxon>
        <taxon>Ecdysozoa</taxon>
        <taxon>Arthropoda</taxon>
        <taxon>Hexapoda</taxon>
        <taxon>Insecta</taxon>
        <taxon>Pterygota</taxon>
        <taxon>Neoptera</taxon>
        <taxon>Endopterygota</taxon>
        <taxon>Coleoptera</taxon>
        <taxon>Polyphaga</taxon>
        <taxon>Scarabaeiformia</taxon>
        <taxon>Scarabaeidae</taxon>
        <taxon>Rutelinae</taxon>
        <taxon>Popillia</taxon>
    </lineage>
</organism>
<feature type="domain" description="Reverse transcriptase" evidence="1">
    <location>
        <begin position="1"/>
        <end position="128"/>
    </location>
</feature>
<name>A0AAW1IAX3_POPJA</name>
<dbReference type="GO" id="GO:0003964">
    <property type="term" value="F:RNA-directed DNA polymerase activity"/>
    <property type="evidence" value="ECO:0007669"/>
    <property type="project" value="UniProtKB-KW"/>
</dbReference>
<accession>A0AAW1IAX3</accession>
<proteinExistence type="predicted"/>
<keyword evidence="3" id="KW-1185">Reference proteome</keyword>
<dbReference type="EMBL" id="JASPKY010000715">
    <property type="protein sequence ID" value="KAK9686306.1"/>
    <property type="molecule type" value="Genomic_DNA"/>
</dbReference>
<protein>
    <submittedName>
        <fullName evidence="2">Reverse transcriptase (RNA-dependent DNA polymerase)</fullName>
    </submittedName>
</protein>
<keyword evidence="2" id="KW-0695">RNA-directed DNA polymerase</keyword>
<keyword evidence="2" id="KW-0548">Nucleotidyltransferase</keyword>
<evidence type="ECO:0000259" key="1">
    <source>
        <dbReference type="PROSITE" id="PS50878"/>
    </source>
</evidence>
<evidence type="ECO:0000313" key="2">
    <source>
        <dbReference type="EMBL" id="KAK9686306.1"/>
    </source>
</evidence>
<keyword evidence="2" id="KW-0808">Transferase</keyword>
<evidence type="ECO:0000313" key="3">
    <source>
        <dbReference type="Proteomes" id="UP001458880"/>
    </source>
</evidence>
<comment type="caution">
    <text evidence="2">The sequence shown here is derived from an EMBL/GenBank/DDBJ whole genome shotgun (WGS) entry which is preliminary data.</text>
</comment>
<dbReference type="AlphaFoldDB" id="A0AAW1IAX3"/>
<dbReference type="Pfam" id="PF00078">
    <property type="entry name" value="RVT_1"/>
    <property type="match status" value="1"/>
</dbReference>
<dbReference type="InterPro" id="IPR000477">
    <property type="entry name" value="RT_dom"/>
</dbReference>
<dbReference type="PROSITE" id="PS50878">
    <property type="entry name" value="RT_POL"/>
    <property type="match status" value="1"/>
</dbReference>
<reference evidence="2 3" key="1">
    <citation type="journal article" date="2024" name="BMC Genomics">
        <title>De novo assembly and annotation of Popillia japonica's genome with initial clues to its potential as an invasive pest.</title>
        <authorList>
            <person name="Cucini C."/>
            <person name="Boschi S."/>
            <person name="Funari R."/>
            <person name="Cardaioli E."/>
            <person name="Iannotti N."/>
            <person name="Marturano G."/>
            <person name="Paoli F."/>
            <person name="Bruttini M."/>
            <person name="Carapelli A."/>
            <person name="Frati F."/>
            <person name="Nardi F."/>
        </authorList>
    </citation>
    <scope>NUCLEOTIDE SEQUENCE [LARGE SCALE GENOMIC DNA]</scope>
    <source>
        <strain evidence="2">DMR45628</strain>
    </source>
</reference>
<sequence>MSFLSNRSIRVNVNNVLSKKYSVDLGVAQGSILAPLIFVLFINDMSDHIPSGCMINSAYDTCIAVAGDNVSAVEDSVSRIVEAMDGWCKKNRLIMNKDNTVRIHFHSANGQIVTTNQMEYTKFLGIYIDTKLSWSKQID</sequence>
<dbReference type="PANTHER" id="PTHR33332">
    <property type="entry name" value="REVERSE TRANSCRIPTASE DOMAIN-CONTAINING PROTEIN"/>
    <property type="match status" value="1"/>
</dbReference>
<dbReference type="Proteomes" id="UP001458880">
    <property type="component" value="Unassembled WGS sequence"/>
</dbReference>